<accession>A0A9Q1F8G7</accession>
<name>A0A9Q1F8G7_SYNKA</name>
<dbReference type="EMBL" id="JAINUF010000007">
    <property type="protein sequence ID" value="KAJ8353394.1"/>
    <property type="molecule type" value="Genomic_DNA"/>
</dbReference>
<dbReference type="AlphaFoldDB" id="A0A9Q1F8G7"/>
<gene>
    <name evidence="1" type="ORF">SKAU_G00209610</name>
</gene>
<dbReference type="InterPro" id="IPR052035">
    <property type="entry name" value="ZnF_BED_domain_contain"/>
</dbReference>
<protein>
    <submittedName>
        <fullName evidence="1">Uncharacterized protein</fullName>
    </submittedName>
</protein>
<evidence type="ECO:0000313" key="1">
    <source>
        <dbReference type="EMBL" id="KAJ8353394.1"/>
    </source>
</evidence>
<dbReference type="Proteomes" id="UP001152622">
    <property type="component" value="Chromosome 7"/>
</dbReference>
<evidence type="ECO:0000313" key="2">
    <source>
        <dbReference type="Proteomes" id="UP001152622"/>
    </source>
</evidence>
<reference evidence="1" key="1">
    <citation type="journal article" date="2023" name="Science">
        <title>Genome structures resolve the early diversification of teleost fishes.</title>
        <authorList>
            <person name="Parey E."/>
            <person name="Louis A."/>
            <person name="Montfort J."/>
            <person name="Bouchez O."/>
            <person name="Roques C."/>
            <person name="Iampietro C."/>
            <person name="Lluch J."/>
            <person name="Castinel A."/>
            <person name="Donnadieu C."/>
            <person name="Desvignes T."/>
            <person name="Floi Bucao C."/>
            <person name="Jouanno E."/>
            <person name="Wen M."/>
            <person name="Mejri S."/>
            <person name="Dirks R."/>
            <person name="Jansen H."/>
            <person name="Henkel C."/>
            <person name="Chen W.J."/>
            <person name="Zahm M."/>
            <person name="Cabau C."/>
            <person name="Klopp C."/>
            <person name="Thompson A.W."/>
            <person name="Robinson-Rechavi M."/>
            <person name="Braasch I."/>
            <person name="Lecointre G."/>
            <person name="Bobe J."/>
            <person name="Postlethwait J.H."/>
            <person name="Berthelot C."/>
            <person name="Roest Crollius H."/>
            <person name="Guiguen Y."/>
        </authorList>
    </citation>
    <scope>NUCLEOTIDE SEQUENCE</scope>
    <source>
        <strain evidence="1">WJC10195</strain>
    </source>
</reference>
<comment type="caution">
    <text evidence="1">The sequence shown here is derived from an EMBL/GenBank/DDBJ whole genome shotgun (WGS) entry which is preliminary data.</text>
</comment>
<dbReference type="OrthoDB" id="1607513at2759"/>
<proteinExistence type="predicted"/>
<dbReference type="PANTHER" id="PTHR46481">
    <property type="entry name" value="ZINC FINGER BED DOMAIN-CONTAINING PROTEIN 4"/>
    <property type="match status" value="1"/>
</dbReference>
<dbReference type="PANTHER" id="PTHR46481:SF4">
    <property type="entry name" value="ZINC FINGER BED DOMAIN-CONTAINING PROTEIN 4"/>
    <property type="match status" value="1"/>
</dbReference>
<keyword evidence="2" id="KW-1185">Reference proteome</keyword>
<dbReference type="InterPro" id="IPR012337">
    <property type="entry name" value="RNaseH-like_sf"/>
</dbReference>
<dbReference type="SUPFAM" id="SSF53098">
    <property type="entry name" value="Ribonuclease H-like"/>
    <property type="match status" value="1"/>
</dbReference>
<sequence>MIKHELSAAPTVALTTDGWTSRATESYLTVTAHFINSEWEMKNPVLQMHPVYEQHTSTHLAEELQEAVAEWKLERPRTTIAVTTDNARNIVNAVSEAGLGPHIGCFAHTLNLASQKAMAVNQVSRLLGKIRRAVSFFHRSTTAAHILESKQEMLHLPKHSLIIDVSMRWNSSYAMVERYLEQQAAVYSAPTERTLKNKEIANLSDQEVSFAESVIEIMKPLKTITTILSTETTPSVSMILPLKTMILKSMEQNDDDTPIAREIKHAIRENLQNRYSDPGLQDFLHKYTALDPRFKTLPHLDPACHQRIYEDLITEVLSRAEQRSAMAELFGQLFKTGQRNQQLKEEEYAYMA</sequence>
<organism evidence="1 2">
    <name type="scientific">Synaphobranchus kaupii</name>
    <name type="common">Kaup's arrowtooth eel</name>
    <dbReference type="NCBI Taxonomy" id="118154"/>
    <lineage>
        <taxon>Eukaryota</taxon>
        <taxon>Metazoa</taxon>
        <taxon>Chordata</taxon>
        <taxon>Craniata</taxon>
        <taxon>Vertebrata</taxon>
        <taxon>Euteleostomi</taxon>
        <taxon>Actinopterygii</taxon>
        <taxon>Neopterygii</taxon>
        <taxon>Teleostei</taxon>
        <taxon>Anguilliformes</taxon>
        <taxon>Synaphobranchidae</taxon>
        <taxon>Synaphobranchus</taxon>
    </lineage>
</organism>